<evidence type="ECO:0000313" key="2">
    <source>
        <dbReference type="EMBL" id="EZF76449.1"/>
    </source>
</evidence>
<feature type="region of interest" description="Disordered" evidence="1">
    <location>
        <begin position="1"/>
        <end position="32"/>
    </location>
</feature>
<evidence type="ECO:0000256" key="1">
    <source>
        <dbReference type="SAM" id="MobiDB-lite"/>
    </source>
</evidence>
<dbReference type="HOGENOM" id="CLU_2110711_0_0_1"/>
<sequence length="115" mass="12930">MSMSDERLHGRLTRTQDSNHYSDGEGRDKGGGMEVATVTLVDYMLTRMPGEDVARKRVMLAVCDAWAKQQLFAREAQLVICRQTPQRSAHRALQFTGLGHSMPPSRWSLKMAVLP</sequence>
<protein>
    <submittedName>
        <fullName evidence="2">Uncharacterized protein</fullName>
    </submittedName>
</protein>
<proteinExistence type="predicted"/>
<organism evidence="2 3">
    <name type="scientific">Trichophyton soudanense CBS 452.61</name>
    <dbReference type="NCBI Taxonomy" id="1215331"/>
    <lineage>
        <taxon>Eukaryota</taxon>
        <taxon>Fungi</taxon>
        <taxon>Dikarya</taxon>
        <taxon>Ascomycota</taxon>
        <taxon>Pezizomycotina</taxon>
        <taxon>Eurotiomycetes</taxon>
        <taxon>Eurotiomycetidae</taxon>
        <taxon>Onygenales</taxon>
        <taxon>Arthrodermataceae</taxon>
        <taxon>Trichophyton</taxon>
    </lineage>
</organism>
<reference evidence="2 3" key="1">
    <citation type="submission" date="2014-02" db="EMBL/GenBank/DDBJ databases">
        <title>The Genome Sequence of Trichophyton rubrum (morphotype soudanense) CBS 452.61.</title>
        <authorList>
            <consortium name="The Broad Institute Genomics Platform"/>
            <person name="Cuomo C.A."/>
            <person name="White T.C."/>
            <person name="Graser Y."/>
            <person name="Martinez-Rossi N."/>
            <person name="Heitman J."/>
            <person name="Young S.K."/>
            <person name="Zeng Q."/>
            <person name="Gargeya S."/>
            <person name="Abouelleil A."/>
            <person name="Alvarado L."/>
            <person name="Chapman S.B."/>
            <person name="Gainer-Dewar J."/>
            <person name="Goldberg J."/>
            <person name="Griggs A."/>
            <person name="Gujja S."/>
            <person name="Hansen M."/>
            <person name="Howarth C."/>
            <person name="Imamovic A."/>
            <person name="Larimer J."/>
            <person name="Martinez D."/>
            <person name="Murphy C."/>
            <person name="Pearson M.D."/>
            <person name="Persinoti G."/>
            <person name="Poon T."/>
            <person name="Priest M."/>
            <person name="Roberts A.D."/>
            <person name="Saif S."/>
            <person name="Shea T.D."/>
            <person name="Sykes S.N."/>
            <person name="Wortman J."/>
            <person name="Nusbaum C."/>
            <person name="Birren B."/>
        </authorList>
    </citation>
    <scope>NUCLEOTIDE SEQUENCE [LARGE SCALE GENOMIC DNA]</scope>
    <source>
        <strain evidence="2 3">CBS 452.61</strain>
    </source>
</reference>
<gene>
    <name evidence="2" type="ORF">H105_02210</name>
</gene>
<keyword evidence="3" id="KW-1185">Reference proteome</keyword>
<feature type="compositionally biased region" description="Basic and acidic residues" evidence="1">
    <location>
        <begin position="20"/>
        <end position="31"/>
    </location>
</feature>
<dbReference type="EMBL" id="KK208773">
    <property type="protein sequence ID" value="EZF76449.1"/>
    <property type="molecule type" value="Genomic_DNA"/>
</dbReference>
<accession>A0A022Y0Z0</accession>
<dbReference type="Proteomes" id="UP000023623">
    <property type="component" value="Unassembled WGS sequence"/>
</dbReference>
<name>A0A022Y0Z0_TRISD</name>
<dbReference type="AlphaFoldDB" id="A0A022Y0Z0"/>
<evidence type="ECO:0000313" key="3">
    <source>
        <dbReference type="Proteomes" id="UP000023623"/>
    </source>
</evidence>